<reference evidence="2 3" key="1">
    <citation type="journal article" date="2019" name="Microorganisms">
        <title>Paenibacillus lutrae sp. nov., A Chitinolytic Species Isolated from A River Otter in Castril Natural Park, Granada, Spain.</title>
        <authorList>
            <person name="Rodriguez M."/>
            <person name="Reina J.C."/>
            <person name="Bejar V."/>
            <person name="Llamas I."/>
        </authorList>
    </citation>
    <scope>NUCLEOTIDE SEQUENCE [LARGE SCALE GENOMIC DNA]</scope>
    <source>
        <strain evidence="2 3">N10</strain>
    </source>
</reference>
<dbReference type="OrthoDB" id="9815002at2"/>
<protein>
    <submittedName>
        <fullName evidence="2">Transglycosylase SLT domain-containing protein</fullName>
    </submittedName>
</protein>
<feature type="domain" description="Transglycosylase SLT" evidence="1">
    <location>
        <begin position="122"/>
        <end position="218"/>
    </location>
</feature>
<dbReference type="InterPro" id="IPR023346">
    <property type="entry name" value="Lysozyme-like_dom_sf"/>
</dbReference>
<evidence type="ECO:0000313" key="3">
    <source>
        <dbReference type="Proteomes" id="UP000490800"/>
    </source>
</evidence>
<dbReference type="PANTHER" id="PTHR37423:SF2">
    <property type="entry name" value="MEMBRANE-BOUND LYTIC MUREIN TRANSGLYCOSYLASE C"/>
    <property type="match status" value="1"/>
</dbReference>
<gene>
    <name evidence="2" type="ORF">EDM21_07655</name>
</gene>
<dbReference type="AlphaFoldDB" id="A0A7X3FGW8"/>
<evidence type="ECO:0000313" key="2">
    <source>
        <dbReference type="EMBL" id="MVO99402.1"/>
    </source>
</evidence>
<sequence>MNGIDPRLMKEILKLEMLNKSALVSGANGGSAGTGAADGEFGSMLNALLLEQAGLTSGTEAAGSLPLQALQTGWSGLSGEDLAAGTAPMSPAVLNQALRSYGSASSPAAAPVSKGEGAYDAYIAQASSRTGVDPALIKAVIRQESSFNTTVVSKAGAKGLMQLMDGTAKGLGVTNPFDPQQSIEGGAQYLSYQLKRFDGNVGTALAAYNAGPNRVSRLGIKNDNDLLEKMHLLPTETQQYVKKVMNHMQRYERDFPQV</sequence>
<dbReference type="InterPro" id="IPR008258">
    <property type="entry name" value="Transglycosylase_SLT_dom_1"/>
</dbReference>
<keyword evidence="3" id="KW-1185">Reference proteome</keyword>
<dbReference type="RefSeq" id="WP_157334924.1">
    <property type="nucleotide sequence ID" value="NZ_RHLK01000003.1"/>
</dbReference>
<dbReference type="EMBL" id="RHLK01000003">
    <property type="protein sequence ID" value="MVO99402.1"/>
    <property type="molecule type" value="Genomic_DNA"/>
</dbReference>
<dbReference type="CDD" id="cd13401">
    <property type="entry name" value="Slt70-like"/>
    <property type="match status" value="1"/>
</dbReference>
<name>A0A7X3FGW8_9BACL</name>
<dbReference type="Pfam" id="PF01464">
    <property type="entry name" value="SLT"/>
    <property type="match status" value="1"/>
</dbReference>
<accession>A0A7X3FGW8</accession>
<organism evidence="2 3">
    <name type="scientific">Paenibacillus lutrae</name>
    <dbReference type="NCBI Taxonomy" id="2078573"/>
    <lineage>
        <taxon>Bacteria</taxon>
        <taxon>Bacillati</taxon>
        <taxon>Bacillota</taxon>
        <taxon>Bacilli</taxon>
        <taxon>Bacillales</taxon>
        <taxon>Paenibacillaceae</taxon>
        <taxon>Paenibacillus</taxon>
    </lineage>
</organism>
<dbReference type="Gene3D" id="1.10.530.10">
    <property type="match status" value="1"/>
</dbReference>
<dbReference type="SUPFAM" id="SSF53955">
    <property type="entry name" value="Lysozyme-like"/>
    <property type="match status" value="1"/>
</dbReference>
<dbReference type="Proteomes" id="UP000490800">
    <property type="component" value="Unassembled WGS sequence"/>
</dbReference>
<evidence type="ECO:0000259" key="1">
    <source>
        <dbReference type="Pfam" id="PF01464"/>
    </source>
</evidence>
<dbReference type="PANTHER" id="PTHR37423">
    <property type="entry name" value="SOLUBLE LYTIC MUREIN TRANSGLYCOSYLASE-RELATED"/>
    <property type="match status" value="1"/>
</dbReference>
<proteinExistence type="predicted"/>
<comment type="caution">
    <text evidence="2">The sequence shown here is derived from an EMBL/GenBank/DDBJ whole genome shotgun (WGS) entry which is preliminary data.</text>
</comment>